<accession>A0A533Q5S6</accession>
<dbReference type="Gene3D" id="3.40.50.2000">
    <property type="entry name" value="Glycogen Phosphorylase B"/>
    <property type="match status" value="2"/>
</dbReference>
<dbReference type="PANTHER" id="PTHR43174:SF1">
    <property type="entry name" value="UDP-N-ACETYLGLUCOSAMINE 2-EPIMERASE"/>
    <property type="match status" value="1"/>
</dbReference>
<organism evidence="3 4">
    <name type="scientific">Candidatus Jettenia ecosi</name>
    <dbReference type="NCBI Taxonomy" id="2494326"/>
    <lineage>
        <taxon>Bacteria</taxon>
        <taxon>Pseudomonadati</taxon>
        <taxon>Planctomycetota</taxon>
        <taxon>Candidatus Brocadiia</taxon>
        <taxon>Candidatus Brocadiales</taxon>
        <taxon>Candidatus Brocadiaceae</taxon>
        <taxon>Candidatus Jettenia</taxon>
    </lineage>
</organism>
<dbReference type="Proteomes" id="UP000319783">
    <property type="component" value="Unassembled WGS sequence"/>
</dbReference>
<dbReference type="NCBIfam" id="TIGR00236">
    <property type="entry name" value="wecB"/>
    <property type="match status" value="1"/>
</dbReference>
<gene>
    <name evidence="3" type="ORF">JETT_3839</name>
</gene>
<name>A0A533Q5S6_9BACT</name>
<dbReference type="CDD" id="cd03786">
    <property type="entry name" value="GTB_UDP-GlcNAc_2-Epimerase"/>
    <property type="match status" value="1"/>
</dbReference>
<reference evidence="3 4" key="1">
    <citation type="submission" date="2019-04" db="EMBL/GenBank/DDBJ databases">
        <title>Genome of a novel bacterium Candidatus Jettenia ecosi reconstructed from metagenome of an anammox bioreactor.</title>
        <authorList>
            <person name="Mardanov A.V."/>
            <person name="Beletsky A.V."/>
            <person name="Ravin N.V."/>
            <person name="Botchkova E.A."/>
            <person name="Litti Y.V."/>
            <person name="Nozhevnikova A.N."/>
        </authorList>
    </citation>
    <scope>NUCLEOTIDE SEQUENCE [LARGE SCALE GENOMIC DNA]</scope>
    <source>
        <strain evidence="3">J2</strain>
    </source>
</reference>
<dbReference type="InterPro" id="IPR029767">
    <property type="entry name" value="WecB-like"/>
</dbReference>
<dbReference type="InterPro" id="IPR003331">
    <property type="entry name" value="UDP_GlcNAc_Epimerase_2_dom"/>
</dbReference>
<dbReference type="Pfam" id="PF02350">
    <property type="entry name" value="Epimerase_2"/>
    <property type="match status" value="1"/>
</dbReference>
<comment type="similarity">
    <text evidence="1">Belongs to the UDP-N-acetylglucosamine 2-epimerase family.</text>
</comment>
<dbReference type="EMBL" id="SULG01000169">
    <property type="protein sequence ID" value="TLD39898.1"/>
    <property type="molecule type" value="Genomic_DNA"/>
</dbReference>
<evidence type="ECO:0000256" key="1">
    <source>
        <dbReference type="RuleBase" id="RU003513"/>
    </source>
</evidence>
<protein>
    <submittedName>
        <fullName evidence="3">UDP-N-acetylglucosamine 2-epimerase</fullName>
    </submittedName>
</protein>
<comment type="caution">
    <text evidence="3">The sequence shown here is derived from an EMBL/GenBank/DDBJ whole genome shotgun (WGS) entry which is preliminary data.</text>
</comment>
<sequence length="366" mass="41037">MKKKFIIVAGARPNFMKISPLLKELKKYPSIKPVLVHTGQHYDFLMSDVFFKDLGISQADIYLNVGSASHAMQSARIMMAFEEVLLKEKPDLVIVVGDVNSTLACSLVASKMHIRVAHIEAGLRSFDRTMPEEINRVVTDSISDYLFVSEKSGLVNLKNEGVKKKKVFFTGNIMIDALLSNMKKINASSVLKNFSLQPGSYAVLTLHRPSNVDSQQALAEIYDIIGSVSQKIKIVYPIHVRTKEKMKLFHMMDKFNNLTNLAMIEPLGYVDFVRLAKDSKLVITDSGGIQEETTVLGIPCLTMRDNTERPVTIQEGTNILVGRNKRKIISSVNKILQGEKERKKNKIPQFWDGKAAQRIVKVLSAL</sequence>
<dbReference type="GO" id="GO:0016853">
    <property type="term" value="F:isomerase activity"/>
    <property type="evidence" value="ECO:0007669"/>
    <property type="project" value="UniProtKB-KW"/>
</dbReference>
<feature type="domain" description="UDP-N-acetylglucosamine 2-epimerase" evidence="2">
    <location>
        <begin position="23"/>
        <end position="363"/>
    </location>
</feature>
<dbReference type="SUPFAM" id="SSF53756">
    <property type="entry name" value="UDP-Glycosyltransferase/glycogen phosphorylase"/>
    <property type="match status" value="1"/>
</dbReference>
<evidence type="ECO:0000313" key="4">
    <source>
        <dbReference type="Proteomes" id="UP000319783"/>
    </source>
</evidence>
<evidence type="ECO:0000313" key="3">
    <source>
        <dbReference type="EMBL" id="TLD39898.1"/>
    </source>
</evidence>
<dbReference type="AlphaFoldDB" id="A0A533Q5S6"/>
<proteinExistence type="inferred from homology"/>
<dbReference type="PANTHER" id="PTHR43174">
    <property type="entry name" value="UDP-N-ACETYLGLUCOSAMINE 2-EPIMERASE"/>
    <property type="match status" value="1"/>
</dbReference>
<keyword evidence="1" id="KW-0413">Isomerase</keyword>
<evidence type="ECO:0000259" key="2">
    <source>
        <dbReference type="Pfam" id="PF02350"/>
    </source>
</evidence>